<dbReference type="InterPro" id="IPR038186">
    <property type="entry name" value="CHAD_dom_sf"/>
</dbReference>
<comment type="caution">
    <text evidence="3">The sequence shown here is derived from an EMBL/GenBank/DDBJ whole genome shotgun (WGS) entry which is preliminary data.</text>
</comment>
<organism evidence="3 4">
    <name type="scientific">Nakamurella alba</name>
    <dbReference type="NCBI Taxonomy" id="2665158"/>
    <lineage>
        <taxon>Bacteria</taxon>
        <taxon>Bacillati</taxon>
        <taxon>Actinomycetota</taxon>
        <taxon>Actinomycetes</taxon>
        <taxon>Nakamurellales</taxon>
        <taxon>Nakamurellaceae</taxon>
        <taxon>Nakamurella</taxon>
    </lineage>
</organism>
<reference evidence="3 4" key="1">
    <citation type="submission" date="2019-11" db="EMBL/GenBank/DDBJ databases">
        <authorList>
            <person name="Jiang L.-Q."/>
        </authorList>
    </citation>
    <scope>NUCLEOTIDE SEQUENCE [LARGE SCALE GENOMIC DNA]</scope>
    <source>
        <strain evidence="3 4">YIM 132087</strain>
    </source>
</reference>
<evidence type="ECO:0000259" key="2">
    <source>
        <dbReference type="PROSITE" id="PS51708"/>
    </source>
</evidence>
<name>A0A7K1FFT5_9ACTN</name>
<feature type="compositionally biased region" description="Low complexity" evidence="1">
    <location>
        <begin position="88"/>
        <end position="106"/>
    </location>
</feature>
<feature type="compositionally biased region" description="Low complexity" evidence="1">
    <location>
        <begin position="48"/>
        <end position="81"/>
    </location>
</feature>
<dbReference type="EMBL" id="WLYK01000001">
    <property type="protein sequence ID" value="MTD12930.1"/>
    <property type="molecule type" value="Genomic_DNA"/>
</dbReference>
<accession>A0A7K1FFT5</accession>
<dbReference type="PROSITE" id="PS51708">
    <property type="entry name" value="CHAD"/>
    <property type="match status" value="1"/>
</dbReference>
<evidence type="ECO:0000313" key="3">
    <source>
        <dbReference type="EMBL" id="MTD12930.1"/>
    </source>
</evidence>
<keyword evidence="4" id="KW-1185">Reference proteome</keyword>
<evidence type="ECO:0000256" key="1">
    <source>
        <dbReference type="SAM" id="MobiDB-lite"/>
    </source>
</evidence>
<sequence length="456" mass="47665">MDTRAVAVQRPSRRPAANPAPAPAFSDSPAAVPAAPATPAPRTRRPRAAAAAPADAPAAPAVPKAAAAPKAARARATPTARPARRPRTAAATTPADSAAPAPAAARPARRSRAVKAPIAATRATAPAAPAPVNPAAPVADEADLLPADPVTAEEALPEPLPAPRRPGLIPTDIADALARVLTAATSSIRSHEAGSRAGGDIENVHQMRVATRRIRAYLKAAKPALDPDASGGIRDELKDLADALGQVRDLDVMIQRMHTEAAGLEEPDSTALEGLIGALDDERGTARSALIEVLDDPGHAALLADLDRAAFRPPVADPWADLEELASAEWGKLAKGRRKLHKTFGEHPPDDDLHDLRILGKRARYTAELLPRKKKVQRFLAALADFQEVLGDHQDACVLEDRLREMVAGTGSAAGGIAAGRVIERCRARRVQARADYPKAWAAVEKAAADAYPASK</sequence>
<dbReference type="AlphaFoldDB" id="A0A7K1FFT5"/>
<dbReference type="Proteomes" id="UP000460221">
    <property type="component" value="Unassembled WGS sequence"/>
</dbReference>
<dbReference type="Gene3D" id="1.40.20.10">
    <property type="entry name" value="CHAD domain"/>
    <property type="match status" value="1"/>
</dbReference>
<protein>
    <submittedName>
        <fullName evidence="3">CHAD domain-containing protein</fullName>
    </submittedName>
</protein>
<dbReference type="SMART" id="SM00880">
    <property type="entry name" value="CHAD"/>
    <property type="match status" value="1"/>
</dbReference>
<dbReference type="InterPro" id="IPR007899">
    <property type="entry name" value="CHAD_dom"/>
</dbReference>
<proteinExistence type="predicted"/>
<gene>
    <name evidence="3" type="ORF">GIS00_03090</name>
</gene>
<dbReference type="Pfam" id="PF05235">
    <property type="entry name" value="CHAD"/>
    <property type="match status" value="1"/>
</dbReference>
<dbReference type="PANTHER" id="PTHR39339">
    <property type="entry name" value="SLR1444 PROTEIN"/>
    <property type="match status" value="1"/>
</dbReference>
<evidence type="ECO:0000313" key="4">
    <source>
        <dbReference type="Proteomes" id="UP000460221"/>
    </source>
</evidence>
<feature type="region of interest" description="Disordered" evidence="1">
    <location>
        <begin position="1"/>
        <end position="115"/>
    </location>
</feature>
<dbReference type="PANTHER" id="PTHR39339:SF1">
    <property type="entry name" value="CHAD DOMAIN-CONTAINING PROTEIN"/>
    <property type="match status" value="1"/>
</dbReference>
<feature type="domain" description="CHAD" evidence="2">
    <location>
        <begin position="170"/>
        <end position="446"/>
    </location>
</feature>
<feature type="compositionally biased region" description="Low complexity" evidence="1">
    <location>
        <begin position="14"/>
        <end position="41"/>
    </location>
</feature>